<reference evidence="1" key="2">
    <citation type="journal article" date="2015" name="Data Brief">
        <title>Shoot transcriptome of the giant reed, Arundo donax.</title>
        <authorList>
            <person name="Barrero R.A."/>
            <person name="Guerrero F.D."/>
            <person name="Moolhuijzen P."/>
            <person name="Goolsby J.A."/>
            <person name="Tidwell J."/>
            <person name="Bellgard S.E."/>
            <person name="Bellgard M.I."/>
        </authorList>
    </citation>
    <scope>NUCLEOTIDE SEQUENCE</scope>
    <source>
        <tissue evidence="1">Shoot tissue taken approximately 20 cm above the soil surface</tissue>
    </source>
</reference>
<reference evidence="1" key="1">
    <citation type="submission" date="2014-09" db="EMBL/GenBank/DDBJ databases">
        <authorList>
            <person name="Magalhaes I.L.F."/>
            <person name="Oliveira U."/>
            <person name="Santos F.R."/>
            <person name="Vidigal T.H.D.A."/>
            <person name="Brescovit A.D."/>
            <person name="Santos A.J."/>
        </authorList>
    </citation>
    <scope>NUCLEOTIDE SEQUENCE</scope>
    <source>
        <tissue evidence="1">Shoot tissue taken approximately 20 cm above the soil surface</tissue>
    </source>
</reference>
<sequence>MQISSQTAPSKLIIVICSVNVMHACENFLVLSPCHQLSNKNFRL</sequence>
<name>A0A0A8Y643_ARUDO</name>
<protein>
    <submittedName>
        <fullName evidence="1">Uncharacterized protein</fullName>
    </submittedName>
</protein>
<dbReference type="EMBL" id="GBRH01277442">
    <property type="protein sequence ID" value="JAD20453.1"/>
    <property type="molecule type" value="Transcribed_RNA"/>
</dbReference>
<evidence type="ECO:0000313" key="1">
    <source>
        <dbReference type="EMBL" id="JAD20453.1"/>
    </source>
</evidence>
<dbReference type="AlphaFoldDB" id="A0A0A8Y643"/>
<organism evidence="1">
    <name type="scientific">Arundo donax</name>
    <name type="common">Giant reed</name>
    <name type="synonym">Donax arundinaceus</name>
    <dbReference type="NCBI Taxonomy" id="35708"/>
    <lineage>
        <taxon>Eukaryota</taxon>
        <taxon>Viridiplantae</taxon>
        <taxon>Streptophyta</taxon>
        <taxon>Embryophyta</taxon>
        <taxon>Tracheophyta</taxon>
        <taxon>Spermatophyta</taxon>
        <taxon>Magnoliopsida</taxon>
        <taxon>Liliopsida</taxon>
        <taxon>Poales</taxon>
        <taxon>Poaceae</taxon>
        <taxon>PACMAD clade</taxon>
        <taxon>Arundinoideae</taxon>
        <taxon>Arundineae</taxon>
        <taxon>Arundo</taxon>
    </lineage>
</organism>
<proteinExistence type="predicted"/>
<accession>A0A0A8Y643</accession>